<feature type="region of interest" description="Disordered" evidence="4">
    <location>
        <begin position="93"/>
        <end position="113"/>
    </location>
</feature>
<dbReference type="Proteomes" id="UP000198923">
    <property type="component" value="Unassembled WGS sequence"/>
</dbReference>
<dbReference type="Pfam" id="PF13377">
    <property type="entry name" value="Peripla_BP_3"/>
    <property type="match status" value="1"/>
</dbReference>
<gene>
    <name evidence="6" type="ORF">SAMN05421505_113113</name>
</gene>
<organism evidence="6 7">
    <name type="scientific">Sinosporangium album</name>
    <dbReference type="NCBI Taxonomy" id="504805"/>
    <lineage>
        <taxon>Bacteria</taxon>
        <taxon>Bacillati</taxon>
        <taxon>Actinomycetota</taxon>
        <taxon>Actinomycetes</taxon>
        <taxon>Streptosporangiales</taxon>
        <taxon>Streptosporangiaceae</taxon>
        <taxon>Sinosporangium</taxon>
    </lineage>
</organism>
<dbReference type="PANTHER" id="PTHR30146">
    <property type="entry name" value="LACI-RELATED TRANSCRIPTIONAL REPRESSOR"/>
    <property type="match status" value="1"/>
</dbReference>
<evidence type="ECO:0000256" key="1">
    <source>
        <dbReference type="ARBA" id="ARBA00023015"/>
    </source>
</evidence>
<keyword evidence="2" id="KW-0238">DNA-binding</keyword>
<evidence type="ECO:0000256" key="4">
    <source>
        <dbReference type="SAM" id="MobiDB-lite"/>
    </source>
</evidence>
<sequence>MFCFADPIAYGVYAAEAERGLRIPDDVSVMGYDDHPMSALLTPGLTSVNWDIDGIVRAAVRLVVEAVDADFLRSQALSDELETSRGERDRADLGSWSYSAGFPKRRGPDITWP</sequence>
<evidence type="ECO:0000256" key="3">
    <source>
        <dbReference type="ARBA" id="ARBA00023163"/>
    </source>
</evidence>
<dbReference type="InterPro" id="IPR028082">
    <property type="entry name" value="Peripla_BP_I"/>
</dbReference>
<evidence type="ECO:0000259" key="5">
    <source>
        <dbReference type="Pfam" id="PF13377"/>
    </source>
</evidence>
<feature type="domain" description="Transcriptional regulator LacI/GalR-like sensor" evidence="5">
    <location>
        <begin position="2"/>
        <end position="68"/>
    </location>
</feature>
<evidence type="ECO:0000313" key="7">
    <source>
        <dbReference type="Proteomes" id="UP000198923"/>
    </source>
</evidence>
<proteinExistence type="predicted"/>
<dbReference type="Gene3D" id="3.40.50.2300">
    <property type="match status" value="2"/>
</dbReference>
<dbReference type="RefSeq" id="WP_245691113.1">
    <property type="nucleotide sequence ID" value="NZ_FNCN01000013.1"/>
</dbReference>
<dbReference type="EMBL" id="FNCN01000013">
    <property type="protein sequence ID" value="SDH27723.1"/>
    <property type="molecule type" value="Genomic_DNA"/>
</dbReference>
<keyword evidence="3" id="KW-0804">Transcription</keyword>
<dbReference type="CDD" id="cd06267">
    <property type="entry name" value="PBP1_LacI_sugar_binding-like"/>
    <property type="match status" value="1"/>
</dbReference>
<dbReference type="GO" id="GO:0003700">
    <property type="term" value="F:DNA-binding transcription factor activity"/>
    <property type="evidence" value="ECO:0007669"/>
    <property type="project" value="TreeGrafter"/>
</dbReference>
<dbReference type="AlphaFoldDB" id="A0A1G8B3W7"/>
<dbReference type="GO" id="GO:0000976">
    <property type="term" value="F:transcription cis-regulatory region binding"/>
    <property type="evidence" value="ECO:0007669"/>
    <property type="project" value="TreeGrafter"/>
</dbReference>
<keyword evidence="1" id="KW-0805">Transcription regulation</keyword>
<dbReference type="InterPro" id="IPR046335">
    <property type="entry name" value="LacI/GalR-like_sensor"/>
</dbReference>
<reference evidence="6 7" key="1">
    <citation type="submission" date="2016-10" db="EMBL/GenBank/DDBJ databases">
        <authorList>
            <person name="de Groot N.N."/>
        </authorList>
    </citation>
    <scope>NUCLEOTIDE SEQUENCE [LARGE SCALE GENOMIC DNA]</scope>
    <source>
        <strain evidence="6 7">CPCC 201354</strain>
    </source>
</reference>
<dbReference type="STRING" id="504805.SAMN05421505_113113"/>
<protein>
    <submittedName>
        <fullName evidence="6">Substrate-binding protein-like domain-containing protein</fullName>
    </submittedName>
</protein>
<dbReference type="SUPFAM" id="SSF53822">
    <property type="entry name" value="Periplasmic binding protein-like I"/>
    <property type="match status" value="1"/>
</dbReference>
<evidence type="ECO:0000256" key="2">
    <source>
        <dbReference type="ARBA" id="ARBA00023125"/>
    </source>
</evidence>
<dbReference type="PANTHER" id="PTHR30146:SF109">
    <property type="entry name" value="HTH-TYPE TRANSCRIPTIONAL REGULATOR GALS"/>
    <property type="match status" value="1"/>
</dbReference>
<accession>A0A1G8B3W7</accession>
<name>A0A1G8B3W7_9ACTN</name>
<keyword evidence="7" id="KW-1185">Reference proteome</keyword>
<evidence type="ECO:0000313" key="6">
    <source>
        <dbReference type="EMBL" id="SDH27723.1"/>
    </source>
</evidence>